<evidence type="ECO:0000256" key="3">
    <source>
        <dbReference type="ARBA" id="ARBA00022692"/>
    </source>
</evidence>
<feature type="transmembrane region" description="Helical" evidence="7">
    <location>
        <begin position="550"/>
        <end position="574"/>
    </location>
</feature>
<comment type="caution">
    <text evidence="8">The sequence shown here is derived from an EMBL/GenBank/DDBJ whole genome shotgun (WGS) entry which is preliminary data.</text>
</comment>
<evidence type="ECO:0000313" key="8">
    <source>
        <dbReference type="EMBL" id="GAA4949831.1"/>
    </source>
</evidence>
<feature type="transmembrane region" description="Helical" evidence="7">
    <location>
        <begin position="660"/>
        <end position="680"/>
    </location>
</feature>
<dbReference type="EMBL" id="BAABHS010000002">
    <property type="protein sequence ID" value="GAA4949831.1"/>
    <property type="molecule type" value="Genomic_DNA"/>
</dbReference>
<feature type="transmembrane region" description="Helical" evidence="7">
    <location>
        <begin position="169"/>
        <end position="186"/>
    </location>
</feature>
<sequence length="819" mass="87028">MIRDEFRDAFREQADGPPGDPPADPPASGRALIVEPSQPVRVHRSADLLRVLFGLLAIVAVFVLASLARETTSGLESDVVRGAQTSLPRVLLNLSGGVFAVAVLVVPVAYGVERLLRRDGLRVADGVIAAALTYAASLGLDWWVTGPGPDALEAALTRPLQGGGLTDPVHSYIAPVVAYITAVGLVRRPRWQALFWTLLALNAATVLVGGYTTPLALVTSVLLGRTIAYATMYTVGVPNRRPPAEAVVAALRRFGLVAASAVRTDDGPDESRRYAVRLTDDQLLDVTVLDRDTQTSGAVYRFYRRVRLRVTTARRTFQSLRRALEQESLMAYAAADAGVRTPRLIAATEVGSDAALLAYTHVAGRGLDAIPDEEVTDALLVEIWRQISLMQAHRLTHRRLGTGSFLVDGDGRPWLIDLRAGEIASGDLSLLIDTAQLLTSVALRVGEERAVRTASEGLGVDAVAACLPLLQKVALNRSTRAALRKEKTLLSGIREQILELRPRAVAEPVRLERIRPRTLVTVCASAFAGYFLLTQLTHADLGDVFERANWGWAAIGLIASSLSYVAAALMLLGFVPERLSVWRTSIVQLAGSFVKLVMPAAVSGVALNARYLQKAGVPPALAAASIGVSQLGGLVFHIGLLVFFGYIAGTEQTPSFAPSGAVIAGLLILALVCLLIMAVAPLRRTVAKRLRALFSGIVPRLLDVLQTPNKLLAGLGGTVMLTLSFVLCLDASVRAFGGSASFAAIAVVFLAGNAIGSAAPVPGGIGAIEAALIAGLTTTAKLPIETATAAVLLFRFLTFWLPVLPGWLAFTYLQRKQAI</sequence>
<feature type="transmembrane region" description="Helical" evidence="7">
    <location>
        <begin position="711"/>
        <end position="729"/>
    </location>
</feature>
<evidence type="ECO:0000256" key="4">
    <source>
        <dbReference type="ARBA" id="ARBA00022989"/>
    </source>
</evidence>
<keyword evidence="4 7" id="KW-1133">Transmembrane helix</keyword>
<feature type="transmembrane region" description="Helical" evidence="7">
    <location>
        <begin position="90"/>
        <end position="111"/>
    </location>
</feature>
<proteinExistence type="predicted"/>
<name>A0ABP9GPH7_9ACTN</name>
<dbReference type="PANTHER" id="PTHR39087">
    <property type="entry name" value="UPF0104 MEMBRANE PROTEIN MJ1595"/>
    <property type="match status" value="1"/>
</dbReference>
<feature type="transmembrane region" description="Helical" evidence="7">
    <location>
        <begin position="48"/>
        <end position="68"/>
    </location>
</feature>
<keyword evidence="5 7" id="KW-0472">Membrane</keyword>
<feature type="transmembrane region" description="Helical" evidence="7">
    <location>
        <begin position="621"/>
        <end position="648"/>
    </location>
</feature>
<keyword evidence="9" id="KW-1185">Reference proteome</keyword>
<feature type="transmembrane region" description="Helical" evidence="7">
    <location>
        <begin position="792"/>
        <end position="813"/>
    </location>
</feature>
<evidence type="ECO:0000256" key="1">
    <source>
        <dbReference type="ARBA" id="ARBA00004651"/>
    </source>
</evidence>
<protein>
    <recommendedName>
        <fullName evidence="10">TIGR00374 family protein</fullName>
    </recommendedName>
</protein>
<evidence type="ECO:0000256" key="2">
    <source>
        <dbReference type="ARBA" id="ARBA00022475"/>
    </source>
</evidence>
<organism evidence="8 9">
    <name type="scientific">Yinghuangia aomiensis</name>
    <dbReference type="NCBI Taxonomy" id="676205"/>
    <lineage>
        <taxon>Bacteria</taxon>
        <taxon>Bacillati</taxon>
        <taxon>Actinomycetota</taxon>
        <taxon>Actinomycetes</taxon>
        <taxon>Kitasatosporales</taxon>
        <taxon>Streptomycetaceae</taxon>
        <taxon>Yinghuangia</taxon>
    </lineage>
</organism>
<gene>
    <name evidence="8" type="ORF">GCM10023205_07970</name>
</gene>
<feature type="transmembrane region" description="Helical" evidence="7">
    <location>
        <begin position="586"/>
        <end position="609"/>
    </location>
</feature>
<dbReference type="Proteomes" id="UP001500466">
    <property type="component" value="Unassembled WGS sequence"/>
</dbReference>
<dbReference type="RefSeq" id="WP_345673822.1">
    <property type="nucleotide sequence ID" value="NZ_BAABHS010000002.1"/>
</dbReference>
<feature type="transmembrane region" description="Helical" evidence="7">
    <location>
        <begin position="736"/>
        <end position="755"/>
    </location>
</feature>
<dbReference type="InterPro" id="IPR022791">
    <property type="entry name" value="L-PG_synthase/AglD"/>
</dbReference>
<dbReference type="InterPro" id="IPR011009">
    <property type="entry name" value="Kinase-like_dom_sf"/>
</dbReference>
<feature type="transmembrane region" description="Helical" evidence="7">
    <location>
        <begin position="193"/>
        <end position="211"/>
    </location>
</feature>
<accession>A0ABP9GPH7</accession>
<reference evidence="9" key="1">
    <citation type="journal article" date="2019" name="Int. J. Syst. Evol. Microbiol.">
        <title>The Global Catalogue of Microorganisms (GCM) 10K type strain sequencing project: providing services to taxonomists for standard genome sequencing and annotation.</title>
        <authorList>
            <consortium name="The Broad Institute Genomics Platform"/>
            <consortium name="The Broad Institute Genome Sequencing Center for Infectious Disease"/>
            <person name="Wu L."/>
            <person name="Ma J."/>
        </authorList>
    </citation>
    <scope>NUCLEOTIDE SEQUENCE [LARGE SCALE GENOMIC DNA]</scope>
    <source>
        <strain evidence="9">JCM 17986</strain>
    </source>
</reference>
<evidence type="ECO:0000313" key="9">
    <source>
        <dbReference type="Proteomes" id="UP001500466"/>
    </source>
</evidence>
<evidence type="ECO:0000256" key="7">
    <source>
        <dbReference type="SAM" id="Phobius"/>
    </source>
</evidence>
<feature type="region of interest" description="Disordered" evidence="6">
    <location>
        <begin position="10"/>
        <end position="29"/>
    </location>
</feature>
<feature type="transmembrane region" description="Helical" evidence="7">
    <location>
        <begin position="519"/>
        <end position="538"/>
    </location>
</feature>
<feature type="transmembrane region" description="Helical" evidence="7">
    <location>
        <begin position="123"/>
        <end position="144"/>
    </location>
</feature>
<keyword evidence="3 7" id="KW-0812">Transmembrane</keyword>
<dbReference type="PANTHER" id="PTHR39087:SF2">
    <property type="entry name" value="UPF0104 MEMBRANE PROTEIN MJ1595"/>
    <property type="match status" value="1"/>
</dbReference>
<comment type="subcellular location">
    <subcellularLocation>
        <location evidence="1">Cell membrane</location>
        <topology evidence="1">Multi-pass membrane protein</topology>
    </subcellularLocation>
</comment>
<dbReference type="SUPFAM" id="SSF56112">
    <property type="entry name" value="Protein kinase-like (PK-like)"/>
    <property type="match status" value="1"/>
</dbReference>
<evidence type="ECO:0000256" key="6">
    <source>
        <dbReference type="SAM" id="MobiDB-lite"/>
    </source>
</evidence>
<dbReference type="Pfam" id="PF03706">
    <property type="entry name" value="LPG_synthase_TM"/>
    <property type="match status" value="1"/>
</dbReference>
<evidence type="ECO:0008006" key="10">
    <source>
        <dbReference type="Google" id="ProtNLM"/>
    </source>
</evidence>
<keyword evidence="2" id="KW-1003">Cell membrane</keyword>
<evidence type="ECO:0000256" key="5">
    <source>
        <dbReference type="ARBA" id="ARBA00023136"/>
    </source>
</evidence>
<feature type="transmembrane region" description="Helical" evidence="7">
    <location>
        <begin position="217"/>
        <end position="235"/>
    </location>
</feature>